<evidence type="ECO:0000259" key="3">
    <source>
        <dbReference type="Pfam" id="PF00561"/>
    </source>
</evidence>
<dbReference type="EMBL" id="QJTD01000001">
    <property type="protein sequence ID" value="PYE82807.1"/>
    <property type="molecule type" value="Genomic_DNA"/>
</dbReference>
<feature type="active site" evidence="2">
    <location>
        <position position="269"/>
    </location>
</feature>
<evidence type="ECO:0000313" key="4">
    <source>
        <dbReference type="EMBL" id="PYE82807.1"/>
    </source>
</evidence>
<keyword evidence="1 4" id="KW-0808">Transferase</keyword>
<dbReference type="GO" id="GO:0009086">
    <property type="term" value="P:methionine biosynthetic process"/>
    <property type="evidence" value="ECO:0007669"/>
    <property type="project" value="TreeGrafter"/>
</dbReference>
<feature type="active site" description="Nucleophile" evidence="2">
    <location>
        <position position="127"/>
    </location>
</feature>
<dbReference type="AlphaFoldDB" id="A0A2V4XVJ4"/>
<dbReference type="OrthoDB" id="9800754at2"/>
<keyword evidence="5" id="KW-1185">Reference proteome</keyword>
<feature type="domain" description="AB hydrolase-1" evidence="3">
    <location>
        <begin position="37"/>
        <end position="154"/>
    </location>
</feature>
<organism evidence="4 5">
    <name type="scientific">Winogradskyella epiphytica</name>
    <dbReference type="NCBI Taxonomy" id="262005"/>
    <lineage>
        <taxon>Bacteria</taxon>
        <taxon>Pseudomonadati</taxon>
        <taxon>Bacteroidota</taxon>
        <taxon>Flavobacteriia</taxon>
        <taxon>Flavobacteriales</taxon>
        <taxon>Flavobacteriaceae</taxon>
        <taxon>Winogradskyella</taxon>
    </lineage>
</organism>
<dbReference type="GO" id="GO:0004414">
    <property type="term" value="F:homoserine O-acetyltransferase activity"/>
    <property type="evidence" value="ECO:0007669"/>
    <property type="project" value="TreeGrafter"/>
</dbReference>
<dbReference type="GO" id="GO:0009092">
    <property type="term" value="P:homoserine metabolic process"/>
    <property type="evidence" value="ECO:0007669"/>
    <property type="project" value="TreeGrafter"/>
</dbReference>
<dbReference type="InterPro" id="IPR008220">
    <property type="entry name" value="HAT_MetX-like"/>
</dbReference>
<comment type="caution">
    <text evidence="4">The sequence shown here is derived from an EMBL/GenBank/DDBJ whole genome shotgun (WGS) entry which is preliminary data.</text>
</comment>
<dbReference type="InterPro" id="IPR029058">
    <property type="entry name" value="AB_hydrolase_fold"/>
</dbReference>
<feature type="active site" evidence="2">
    <location>
        <position position="302"/>
    </location>
</feature>
<dbReference type="Gene3D" id="3.40.50.1820">
    <property type="entry name" value="alpha/beta hydrolase"/>
    <property type="match status" value="1"/>
</dbReference>
<dbReference type="Proteomes" id="UP000248054">
    <property type="component" value="Unassembled WGS sequence"/>
</dbReference>
<dbReference type="PANTHER" id="PTHR32268:SF11">
    <property type="entry name" value="HOMOSERINE O-ACETYLTRANSFERASE"/>
    <property type="match status" value="1"/>
</dbReference>
<name>A0A2V4XVJ4_9FLAO</name>
<evidence type="ECO:0000256" key="2">
    <source>
        <dbReference type="PIRSR" id="PIRSR000443-1"/>
    </source>
</evidence>
<dbReference type="PANTHER" id="PTHR32268">
    <property type="entry name" value="HOMOSERINE O-ACETYLTRANSFERASE"/>
    <property type="match status" value="1"/>
</dbReference>
<evidence type="ECO:0000256" key="1">
    <source>
        <dbReference type="ARBA" id="ARBA00022679"/>
    </source>
</evidence>
<sequence length="335" mass="38057">MAQLHYITIQNYRTENAKTFTLNLSYQTFGKALYTAPIILVNHALTGNSNVTGETGWWNDIIGKNKCINTDEYTIISFNIPGNGYDNIPGHLIENYKDFTARDIAKLFALALEQLGIHQLFALIGGSVGGGIAWELAALKPRLIQHLIPIATDWKSTDWIIANCHIQDAILNNSSQPLVDARMHAMTLYRTPASLKEKFERSKKVDALFNVESWLSYHGKALDNRFQVTAYKLMNQILKTIDITRSRNSFLAVASKIESNIHIITINSDLFFKPDDNWESFVELKCLKDNVFIHEIKSIHGHDAFLIEYDQLARFLKPIFKVEAKVAILKKKFVA</sequence>
<dbReference type="Pfam" id="PF00561">
    <property type="entry name" value="Abhydrolase_1"/>
    <property type="match status" value="1"/>
</dbReference>
<dbReference type="SUPFAM" id="SSF53474">
    <property type="entry name" value="alpha/beta-Hydrolases"/>
    <property type="match status" value="1"/>
</dbReference>
<evidence type="ECO:0000313" key="5">
    <source>
        <dbReference type="Proteomes" id="UP000248054"/>
    </source>
</evidence>
<dbReference type="InterPro" id="IPR000073">
    <property type="entry name" value="AB_hydrolase_1"/>
</dbReference>
<dbReference type="RefSeq" id="WP_110473799.1">
    <property type="nucleotide sequence ID" value="NZ_BMWQ01000001.1"/>
</dbReference>
<protein>
    <submittedName>
        <fullName evidence="4">Homoserine O-acetyltransferase</fullName>
    </submittedName>
</protein>
<accession>A0A2V4XVJ4</accession>
<gene>
    <name evidence="4" type="ORF">DFQ11_101235</name>
</gene>
<proteinExistence type="predicted"/>
<dbReference type="PIRSF" id="PIRSF000443">
    <property type="entry name" value="Homoser_Ac_trans"/>
    <property type="match status" value="1"/>
</dbReference>
<reference evidence="4 5" key="1">
    <citation type="submission" date="2018-06" db="EMBL/GenBank/DDBJ databases">
        <title>Genomic Encyclopedia of Type Strains, Phase III (KMG-III): the genomes of soil and plant-associated and newly described type strains.</title>
        <authorList>
            <person name="Whitman W."/>
        </authorList>
    </citation>
    <scope>NUCLEOTIDE SEQUENCE [LARGE SCALE GENOMIC DNA]</scope>
    <source>
        <strain evidence="4 5">CECT 7945</strain>
    </source>
</reference>